<dbReference type="Pfam" id="PF01968">
    <property type="entry name" value="Hydantoinase_A"/>
    <property type="match status" value="1"/>
</dbReference>
<dbReference type="InterPro" id="IPR002821">
    <property type="entry name" value="Hydantoinase_A"/>
</dbReference>
<dbReference type="EMBL" id="JARFYM010000038">
    <property type="protein sequence ID" value="MDL2403116.1"/>
    <property type="molecule type" value="Genomic_DNA"/>
</dbReference>
<sequence length="695" mass="74818">MAKDGKQVRVGVDIGGTFTDVAMEVGDTLHSTKVLTDYSFPEAAIVKGIRHVAEDADVQLSQIDTIIHGTTLATNALIERRGAKTAFITTKGFRDVIEMRTESRFEQYDLNITLPAPLVRRNERFVIDERIGPKAEVLKPLDVEEVDALCGRIIAAGYESVAIGFIHSYLNGAHEKQVRDRLLAKKPELSVSISSEVSPQMREFQRFNTVCANAFVKPLIASYLNRLVGRLNSEGTRCPVFMIHSGGGIISVESAIEFPVRLLESGPAGGAIFAAHVATRYGLNQVVSYDMGGTTAKICLIEDYVPRTSKTFEVARTYRFKKGSGMPISIPVIEMVEIGAGGGSIASVDAMRQIRVGPHSAGSEPGPACYGRGGENPTVTDADLLLGRLDPDAFAGGSIKLLKDASAVAMARDVGSKLEIDSATAAYGISEVVDENMSNAARMHAVENGKELGEFTMIAFGGAAPLHAARLCEKLGIDELIIPPGAGVGSAIGFLRAPFGFESVRSAYSRLSRFDAQGINDVIKELSDEATSFVHSGAPDVTPDLECTAYMRYVGQGWEVPVAVDVRSYSDADETEFRNSFNRSYEQFFGRIIDGLDIEIVSWSLRATSKVAPPSTVDRSAKGKAAQASGERRMFDAQEGLFQQASVVERSSLKPGDWVAGPAVITERETSTIVTASREVVMQADGCLLLRAKQA</sequence>
<feature type="domain" description="Hydantoinase A/oxoprolinase" evidence="1">
    <location>
        <begin position="206"/>
        <end position="497"/>
    </location>
</feature>
<dbReference type="RefSeq" id="WP_285872534.1">
    <property type="nucleotide sequence ID" value="NZ_JARFYM010000038.1"/>
</dbReference>
<dbReference type="Pfam" id="PF19278">
    <property type="entry name" value="Hydant_A_C"/>
    <property type="match status" value="1"/>
</dbReference>
<dbReference type="InterPro" id="IPR049517">
    <property type="entry name" value="ACX-like_C"/>
</dbReference>
<dbReference type="InterPro" id="IPR045079">
    <property type="entry name" value="Oxoprolinase-like"/>
</dbReference>
<proteinExistence type="predicted"/>
<evidence type="ECO:0000259" key="2">
    <source>
        <dbReference type="Pfam" id="PF05378"/>
    </source>
</evidence>
<dbReference type="Proteomes" id="UP001172645">
    <property type="component" value="Unassembled WGS sequence"/>
</dbReference>
<dbReference type="InterPro" id="IPR008040">
    <property type="entry name" value="Hydant_A_N"/>
</dbReference>
<dbReference type="PANTHER" id="PTHR11365:SF23">
    <property type="entry name" value="HYPOTHETICAL 5-OXOPROLINASE (EUROFUNG)-RELATED"/>
    <property type="match status" value="1"/>
</dbReference>
<feature type="domain" description="Acetophenone carboxylase-like C-terminal" evidence="3">
    <location>
        <begin position="516"/>
        <end position="683"/>
    </location>
</feature>
<evidence type="ECO:0000313" key="5">
    <source>
        <dbReference type="Proteomes" id="UP001172645"/>
    </source>
</evidence>
<name>A0ABT7K3D3_9HYPH</name>
<reference evidence="4" key="1">
    <citation type="submission" date="2023-06" db="EMBL/GenBank/DDBJ databases">
        <title>Phylogenetic Diversity of Rhizobium strains.</title>
        <authorList>
            <person name="Moura F.T."/>
            <person name="Helene L.C.F."/>
            <person name="Hungria M."/>
        </authorList>
    </citation>
    <scope>NUCLEOTIDE SEQUENCE</scope>
    <source>
        <strain evidence="4">CCGE526</strain>
    </source>
</reference>
<keyword evidence="5" id="KW-1185">Reference proteome</keyword>
<dbReference type="PANTHER" id="PTHR11365">
    <property type="entry name" value="5-OXOPROLINASE RELATED"/>
    <property type="match status" value="1"/>
</dbReference>
<dbReference type="Pfam" id="PF05378">
    <property type="entry name" value="Hydant_A_N"/>
    <property type="match status" value="1"/>
</dbReference>
<evidence type="ECO:0000259" key="1">
    <source>
        <dbReference type="Pfam" id="PF01968"/>
    </source>
</evidence>
<evidence type="ECO:0000313" key="4">
    <source>
        <dbReference type="EMBL" id="MDL2403116.1"/>
    </source>
</evidence>
<comment type="caution">
    <text evidence="4">The sequence shown here is derived from an EMBL/GenBank/DDBJ whole genome shotgun (WGS) entry which is preliminary data.</text>
</comment>
<accession>A0ABT7K3D3</accession>
<feature type="domain" description="Hydantoinase/oxoprolinase N-terminal" evidence="2">
    <location>
        <begin position="9"/>
        <end position="182"/>
    </location>
</feature>
<evidence type="ECO:0000259" key="3">
    <source>
        <dbReference type="Pfam" id="PF19278"/>
    </source>
</evidence>
<gene>
    <name evidence="4" type="ORF">PY649_29930</name>
</gene>
<organism evidence="4 5">
    <name type="scientific">Rhizobium mayense</name>
    <dbReference type="NCBI Taxonomy" id="1312184"/>
    <lineage>
        <taxon>Bacteria</taxon>
        <taxon>Pseudomonadati</taxon>
        <taxon>Pseudomonadota</taxon>
        <taxon>Alphaproteobacteria</taxon>
        <taxon>Hyphomicrobiales</taxon>
        <taxon>Rhizobiaceae</taxon>
        <taxon>Rhizobium/Agrobacterium group</taxon>
        <taxon>Rhizobium</taxon>
    </lineage>
</organism>
<protein>
    <submittedName>
        <fullName evidence="4">Hydantoinase/oxoprolinase family protein</fullName>
    </submittedName>
</protein>